<dbReference type="Gene3D" id="1.10.1000.11">
    <property type="entry name" value="Arf Nucleotide-binding Site Opener,domain 2"/>
    <property type="match status" value="1"/>
</dbReference>
<dbReference type="PROSITE" id="PS50190">
    <property type="entry name" value="SEC7"/>
    <property type="match status" value="1"/>
</dbReference>
<dbReference type="SUPFAM" id="SSF50729">
    <property type="entry name" value="PH domain-like"/>
    <property type="match status" value="1"/>
</dbReference>
<evidence type="ECO:0000313" key="4">
    <source>
        <dbReference type="Proteomes" id="UP000007110"/>
    </source>
</evidence>
<dbReference type="SUPFAM" id="SSF48425">
    <property type="entry name" value="Sec7 domain"/>
    <property type="match status" value="1"/>
</dbReference>
<evidence type="ECO:0000313" key="3">
    <source>
        <dbReference type="EnsemblMetazoa" id="XP_030840096"/>
    </source>
</evidence>
<dbReference type="InterPro" id="IPR035999">
    <property type="entry name" value="Sec7_dom_sf"/>
</dbReference>
<dbReference type="EnsemblMetazoa" id="XM_030984236">
    <property type="protein sequence ID" value="XP_030840096"/>
    <property type="gene ID" value="LOC575902"/>
</dbReference>
<dbReference type="FunFam" id="1.10.1000.11:FF:000002">
    <property type="entry name" value="Cytohesin 1"/>
    <property type="match status" value="1"/>
</dbReference>
<reference evidence="3" key="2">
    <citation type="submission" date="2021-01" db="UniProtKB">
        <authorList>
            <consortium name="EnsemblMetazoa"/>
        </authorList>
    </citation>
    <scope>IDENTIFICATION</scope>
</reference>
<dbReference type="GeneID" id="575902"/>
<sequence>MDYDKGTDAKTRQMNTGRTRFNMDPKKGIAYLIEHNLLKETQEEVAQFLYKGEGLNKTAIGDYLGERKDFNIAVLESFVALHEFKDMILVQALRQFLWSFRLPGEAQKIDRMMECFAKRYCETNPGVFESTDTCYVLSFAIIMLNTSLHNPNVKDKPTLERFFHMNRGINEGGDLPEDLLKSLYESIKNEPFKIPEDDGNDLTHTFFNPDKEGWLMKQGGGRYKNWKRRWFILTDNCLYYFEFTTDREPKGIIPLENLQVQEVEDNRKAQCFELVTTNKSVIKAAKTHGDGRVVEGRHTSYRMSATTDDERKEWIHALQASISRDPFYEMLEARKKKASHKAET</sequence>
<dbReference type="GO" id="GO:0005085">
    <property type="term" value="F:guanyl-nucleotide exchange factor activity"/>
    <property type="evidence" value="ECO:0007669"/>
    <property type="project" value="InterPro"/>
</dbReference>
<feature type="domain" description="PH" evidence="1">
    <location>
        <begin position="208"/>
        <end position="323"/>
    </location>
</feature>
<evidence type="ECO:0008006" key="5">
    <source>
        <dbReference type="Google" id="ProtNLM"/>
    </source>
</evidence>
<dbReference type="RefSeq" id="XP_030840096.1">
    <property type="nucleotide sequence ID" value="XM_030984236.1"/>
</dbReference>
<dbReference type="PROSITE" id="PS50003">
    <property type="entry name" value="PH_DOMAIN"/>
    <property type="match status" value="1"/>
</dbReference>
<dbReference type="Proteomes" id="UP000007110">
    <property type="component" value="Unassembled WGS sequence"/>
</dbReference>
<dbReference type="InterPro" id="IPR001849">
    <property type="entry name" value="PH_domain"/>
</dbReference>
<dbReference type="SMART" id="SM00233">
    <property type="entry name" value="PH"/>
    <property type="match status" value="1"/>
</dbReference>
<reference evidence="4" key="1">
    <citation type="submission" date="2015-02" db="EMBL/GenBank/DDBJ databases">
        <title>Genome sequencing for Strongylocentrotus purpuratus.</title>
        <authorList>
            <person name="Murali S."/>
            <person name="Liu Y."/>
            <person name="Vee V."/>
            <person name="English A."/>
            <person name="Wang M."/>
            <person name="Skinner E."/>
            <person name="Han Y."/>
            <person name="Muzny D.M."/>
            <person name="Worley K.C."/>
            <person name="Gibbs R.A."/>
        </authorList>
    </citation>
    <scope>NUCLEOTIDE SEQUENCE</scope>
</reference>
<dbReference type="FunFam" id="2.30.29.30:FF:000309">
    <property type="entry name" value="Uncharacterized protein, isoform B"/>
    <property type="match status" value="1"/>
</dbReference>
<dbReference type="CDD" id="cd01252">
    <property type="entry name" value="PH_GRP1-like"/>
    <property type="match status" value="1"/>
</dbReference>
<evidence type="ECO:0000259" key="2">
    <source>
        <dbReference type="PROSITE" id="PS50190"/>
    </source>
</evidence>
<dbReference type="Gene3D" id="1.10.220.20">
    <property type="match status" value="1"/>
</dbReference>
<dbReference type="Pfam" id="PF00169">
    <property type="entry name" value="PH"/>
    <property type="match status" value="1"/>
</dbReference>
<organism evidence="3 4">
    <name type="scientific">Strongylocentrotus purpuratus</name>
    <name type="common">Purple sea urchin</name>
    <dbReference type="NCBI Taxonomy" id="7668"/>
    <lineage>
        <taxon>Eukaryota</taxon>
        <taxon>Metazoa</taxon>
        <taxon>Echinodermata</taxon>
        <taxon>Eleutherozoa</taxon>
        <taxon>Echinozoa</taxon>
        <taxon>Echinoidea</taxon>
        <taxon>Euechinoidea</taxon>
        <taxon>Echinacea</taxon>
        <taxon>Camarodonta</taxon>
        <taxon>Echinidea</taxon>
        <taxon>Strongylocentrotidae</taxon>
        <taxon>Strongylocentrotus</taxon>
    </lineage>
</organism>
<dbReference type="Gene3D" id="2.30.29.30">
    <property type="entry name" value="Pleckstrin-homology domain (PH domain)/Phosphotyrosine-binding domain (PTB)"/>
    <property type="match status" value="1"/>
</dbReference>
<protein>
    <recommendedName>
        <fullName evidence="5">Cytohesin-1</fullName>
    </recommendedName>
</protein>
<dbReference type="AlphaFoldDB" id="A0A7M7NVU8"/>
<dbReference type="CDD" id="cd00171">
    <property type="entry name" value="Sec7"/>
    <property type="match status" value="1"/>
</dbReference>
<dbReference type="InterPro" id="IPR011993">
    <property type="entry name" value="PH-like_dom_sf"/>
</dbReference>
<keyword evidence="4" id="KW-1185">Reference proteome</keyword>
<evidence type="ECO:0000259" key="1">
    <source>
        <dbReference type="PROSITE" id="PS50003"/>
    </source>
</evidence>
<accession>A0A7M7NVU8</accession>
<dbReference type="Pfam" id="PF01369">
    <property type="entry name" value="Sec7"/>
    <property type="match status" value="1"/>
</dbReference>
<dbReference type="PANTHER" id="PTHR10663:SF402">
    <property type="entry name" value="MIP16918P"/>
    <property type="match status" value="1"/>
</dbReference>
<name>A0A7M7NVU8_STRPU</name>
<proteinExistence type="predicted"/>
<dbReference type="PANTHER" id="PTHR10663">
    <property type="entry name" value="GUANYL-NUCLEOTIDE EXCHANGE FACTOR"/>
    <property type="match status" value="1"/>
</dbReference>
<dbReference type="FunFam" id="1.10.220.20:FF:000003">
    <property type="entry name" value="Cytohesin 1"/>
    <property type="match status" value="1"/>
</dbReference>
<dbReference type="SMART" id="SM00222">
    <property type="entry name" value="Sec7"/>
    <property type="match status" value="1"/>
</dbReference>
<dbReference type="GO" id="GO:0032012">
    <property type="term" value="P:regulation of ARF protein signal transduction"/>
    <property type="evidence" value="ECO:0007669"/>
    <property type="project" value="InterPro"/>
</dbReference>
<dbReference type="RefSeq" id="XP_030840095.1">
    <property type="nucleotide sequence ID" value="XM_030984235.1"/>
</dbReference>
<feature type="domain" description="SEC7" evidence="2">
    <location>
        <begin position="10"/>
        <end position="190"/>
    </location>
</feature>
<dbReference type="EnsemblMetazoa" id="XM_030984235">
    <property type="protein sequence ID" value="XP_030840095"/>
    <property type="gene ID" value="LOC575902"/>
</dbReference>
<dbReference type="InterPro" id="IPR000904">
    <property type="entry name" value="Sec7_dom"/>
</dbReference>
<dbReference type="InterPro" id="IPR023394">
    <property type="entry name" value="Sec7_C_sf"/>
</dbReference>